<feature type="domain" description="DUF641" evidence="1">
    <location>
        <begin position="9"/>
        <end position="82"/>
    </location>
</feature>
<comment type="caution">
    <text evidence="2">The sequence shown here is derived from an EMBL/GenBank/DDBJ whole genome shotgun (WGS) entry which is preliminary data.</text>
</comment>
<sequence length="142" mass="16232">MEEAEDSKNRAAMESFLAKLFATISVVKAAYAELQMAQFSYNNESIQSVDQAVVDELKELSDLKHSFMKKKIDSSPPPRNSHACRNSRTSVSYAFRCVHNFVKFFIRKMEFVNWDIEAAANAIQPEVAFNEMDRNHKGLAFE</sequence>
<dbReference type="InterPro" id="IPR006943">
    <property type="entry name" value="DUF641_pln"/>
</dbReference>
<proteinExistence type="predicted"/>
<dbReference type="Pfam" id="PF04859">
    <property type="entry name" value="DUF641"/>
    <property type="match status" value="1"/>
</dbReference>
<evidence type="ECO:0000313" key="3">
    <source>
        <dbReference type="Proteomes" id="UP001604277"/>
    </source>
</evidence>
<dbReference type="PANTHER" id="PTHR31161">
    <property type="entry name" value="PROTEIN GRAVITROPIC IN THE LIGHT 1"/>
    <property type="match status" value="1"/>
</dbReference>
<evidence type="ECO:0000259" key="1">
    <source>
        <dbReference type="Pfam" id="PF04859"/>
    </source>
</evidence>
<keyword evidence="3" id="KW-1185">Reference proteome</keyword>
<dbReference type="Proteomes" id="UP001604277">
    <property type="component" value="Unassembled WGS sequence"/>
</dbReference>
<dbReference type="EMBL" id="JBFOLJ010000003">
    <property type="protein sequence ID" value="KAL2548854.1"/>
    <property type="molecule type" value="Genomic_DNA"/>
</dbReference>
<evidence type="ECO:0000313" key="2">
    <source>
        <dbReference type="EMBL" id="KAL2548854.1"/>
    </source>
</evidence>
<organism evidence="2 3">
    <name type="scientific">Forsythia ovata</name>
    <dbReference type="NCBI Taxonomy" id="205694"/>
    <lineage>
        <taxon>Eukaryota</taxon>
        <taxon>Viridiplantae</taxon>
        <taxon>Streptophyta</taxon>
        <taxon>Embryophyta</taxon>
        <taxon>Tracheophyta</taxon>
        <taxon>Spermatophyta</taxon>
        <taxon>Magnoliopsida</taxon>
        <taxon>eudicotyledons</taxon>
        <taxon>Gunneridae</taxon>
        <taxon>Pentapetalae</taxon>
        <taxon>asterids</taxon>
        <taxon>lamiids</taxon>
        <taxon>Lamiales</taxon>
        <taxon>Oleaceae</taxon>
        <taxon>Forsythieae</taxon>
        <taxon>Forsythia</taxon>
    </lineage>
</organism>
<dbReference type="InterPro" id="IPR040225">
    <property type="entry name" value="GIL1-like"/>
</dbReference>
<protein>
    <submittedName>
        <fullName evidence="2">Protein GRAVITROPIC IN THE LIGHT 1-like</fullName>
    </submittedName>
</protein>
<dbReference type="AlphaFoldDB" id="A0ABD1WGQ1"/>
<reference evidence="3" key="1">
    <citation type="submission" date="2024-07" db="EMBL/GenBank/DDBJ databases">
        <title>Two chromosome-level genome assemblies of Korean endemic species Abeliophyllum distichum and Forsythia ovata (Oleaceae).</title>
        <authorList>
            <person name="Jang H."/>
        </authorList>
    </citation>
    <scope>NUCLEOTIDE SEQUENCE [LARGE SCALE GENOMIC DNA]</scope>
</reference>
<gene>
    <name evidence="2" type="ORF">Fot_10384</name>
</gene>
<accession>A0ABD1WGQ1</accession>
<name>A0ABD1WGQ1_9LAMI</name>